<sequence length="1259" mass="135085">MTMSYTAMQRPSHSRGPDASPSGSRIPIPPSMSAPSSKTRTPKGPHQQQQSQRVNSTSFRVSTALPSPVGRPTNDSLSFAPKANPFPGPQKSPVYQHLRHPGYASAIRRPPASYLPSPASASTSPASSPISTPASPPTVGRSMSQHPSKDDRERLGDSARRPPLTLMRKSQAGSVFLSKKGPLADLTESSPSRSLPTASAGSPASNRSRLSLEPAAPYHPNAHLSPKLSSGKGPDGTRMEPEPVQPPSPATLARHMVHKDSGNPSEDDKVVKAQSLTPIRLSFGRPRASEEASASKSAARDSEEKPKQRRARVFSSQSVDSAIETLSKSGSDPSEAPSLSTSQRTVSGPAKLSAKLKSAWSPRVKQGHETFLSRKSSIGKFHASSDGQQSRSRENSFGSNGKRNFLGRRSTEKRLDIQTIGKPFGFERIESGPAFSAMHALQSDLRTNYDTVGKSPRGSEESNISVNDSIKGGRAIQLDSISEPFLMPGDGKPQCSDSRPIHFPRPRSRSNEHTSRTAQYHSGRVAFLRTSASFAVRPSTRIPLSATSLDLTVKAASQLVEELNAPDEGQKSKPRPIHVGEERPVKLNIDTSPSALAPSPLKPGAFLASTETRLSSLKPESPREPSWTQQPQGLVSQDGTSSNEHYPEKEVKDFFSPRSAAGKFDMHSNALGLCGELAILSPLPFNTTADVFGPTAASFFSGTEGSPTTSLEDDEEDNEVDLSRSPSTTDEASTFLATPSGAASTPLSPDFSLHEPGNKVTLPVSSSKKYSFIPVTPTKRGTTSNTAEELEGRVNQTLAAQGRGCADFISSPADSNREWPDVYELSSVEGSVDGHSVDLESEFDAAETRSMSFSSSATWGFMPAYLDAYAEDTSWDDMATSADPRNAAKALDNALSHSDVRTQRTRNLGSAADPIVPQAATNIAESRTLLEETLELDVDLVIQGIDVEKGLNGSETYKLRWKVIVKGQQQRSGLPGKDNHFSKVVDGSSTYPVDGSQKHSLRGSSARSDKRVSFPQESKAPSKGFAHKGTPFPALHALEDISEPNLSDFELQQVQAQVQAEAAANLVWAFRSPHGRTASQPNLDDPHATPAKADNQLGSSGRIKVSPERSPNFLPKPLLLSRSVATRQDEFERCTPLQIGKKSSPAFMSLTSPIMASGSRERSRTLTPRPMDGHSESRSPFTPGSTIGYRSARRCRNAASTNYIKPNSHSSVTSTECSSLDLDETPVPRGRSEDMISNVTPPSQLLSASSSLAEVTNMA</sequence>
<protein>
    <submittedName>
        <fullName evidence="1">Uncharacterized protein</fullName>
    </submittedName>
</protein>
<proteinExistence type="predicted"/>
<organism evidence="1 2">
    <name type="scientific">Violaceomyces palustris</name>
    <dbReference type="NCBI Taxonomy" id="1673888"/>
    <lineage>
        <taxon>Eukaryota</taxon>
        <taxon>Fungi</taxon>
        <taxon>Dikarya</taxon>
        <taxon>Basidiomycota</taxon>
        <taxon>Ustilaginomycotina</taxon>
        <taxon>Ustilaginomycetes</taxon>
        <taxon>Violaceomycetales</taxon>
        <taxon>Violaceomycetaceae</taxon>
        <taxon>Violaceomyces</taxon>
    </lineage>
</organism>
<keyword evidence="2" id="KW-1185">Reference proteome</keyword>
<name>A0ACD0NWG6_9BASI</name>
<reference evidence="1 2" key="1">
    <citation type="journal article" date="2018" name="Mol. Biol. Evol.">
        <title>Broad Genomic Sampling Reveals a Smut Pathogenic Ancestry of the Fungal Clade Ustilaginomycotina.</title>
        <authorList>
            <person name="Kijpornyongpan T."/>
            <person name="Mondo S.J."/>
            <person name="Barry K."/>
            <person name="Sandor L."/>
            <person name="Lee J."/>
            <person name="Lipzen A."/>
            <person name="Pangilinan J."/>
            <person name="LaButti K."/>
            <person name="Hainaut M."/>
            <person name="Henrissat B."/>
            <person name="Grigoriev I.V."/>
            <person name="Spatafora J.W."/>
            <person name="Aime M.C."/>
        </authorList>
    </citation>
    <scope>NUCLEOTIDE SEQUENCE [LARGE SCALE GENOMIC DNA]</scope>
    <source>
        <strain evidence="1 2">SA 807</strain>
    </source>
</reference>
<dbReference type="EMBL" id="KZ819973">
    <property type="protein sequence ID" value="PWN50070.1"/>
    <property type="molecule type" value="Genomic_DNA"/>
</dbReference>
<dbReference type="Proteomes" id="UP000245626">
    <property type="component" value="Unassembled WGS sequence"/>
</dbReference>
<gene>
    <name evidence="1" type="ORF">IE53DRAFT_411176</name>
</gene>
<accession>A0ACD0NWG6</accession>
<evidence type="ECO:0000313" key="1">
    <source>
        <dbReference type="EMBL" id="PWN50070.1"/>
    </source>
</evidence>
<evidence type="ECO:0000313" key="2">
    <source>
        <dbReference type="Proteomes" id="UP000245626"/>
    </source>
</evidence>